<dbReference type="EMBL" id="WIXE01002535">
    <property type="protein sequence ID" value="KAK5984715.1"/>
    <property type="molecule type" value="Genomic_DNA"/>
</dbReference>
<name>A0AAN8G6L4_TRICO</name>
<feature type="compositionally biased region" description="Basic residues" evidence="1">
    <location>
        <begin position="76"/>
        <end position="87"/>
    </location>
</feature>
<dbReference type="AlphaFoldDB" id="A0AAN8G6L4"/>
<accession>A0AAN8G6L4</accession>
<feature type="compositionally biased region" description="Low complexity" evidence="1">
    <location>
        <begin position="107"/>
        <end position="123"/>
    </location>
</feature>
<reference evidence="2 3" key="1">
    <citation type="submission" date="2019-10" db="EMBL/GenBank/DDBJ databases">
        <title>Assembly and Annotation for the nematode Trichostrongylus colubriformis.</title>
        <authorList>
            <person name="Martin J."/>
        </authorList>
    </citation>
    <scope>NUCLEOTIDE SEQUENCE [LARGE SCALE GENOMIC DNA]</scope>
    <source>
        <strain evidence="2">G859</strain>
        <tissue evidence="2">Whole worm</tissue>
    </source>
</reference>
<evidence type="ECO:0000313" key="3">
    <source>
        <dbReference type="Proteomes" id="UP001331761"/>
    </source>
</evidence>
<feature type="region of interest" description="Disordered" evidence="1">
    <location>
        <begin position="48"/>
        <end position="123"/>
    </location>
</feature>
<evidence type="ECO:0000313" key="2">
    <source>
        <dbReference type="EMBL" id="KAK5984715.1"/>
    </source>
</evidence>
<organism evidence="2 3">
    <name type="scientific">Trichostrongylus colubriformis</name>
    <name type="common">Black scour worm</name>
    <dbReference type="NCBI Taxonomy" id="6319"/>
    <lineage>
        <taxon>Eukaryota</taxon>
        <taxon>Metazoa</taxon>
        <taxon>Ecdysozoa</taxon>
        <taxon>Nematoda</taxon>
        <taxon>Chromadorea</taxon>
        <taxon>Rhabditida</taxon>
        <taxon>Rhabditina</taxon>
        <taxon>Rhabditomorpha</taxon>
        <taxon>Strongyloidea</taxon>
        <taxon>Trichostrongylidae</taxon>
        <taxon>Trichostrongylus</taxon>
    </lineage>
</organism>
<sequence>MLLMTVTLIFATVRIKTPLFTFEPLLLSTVRYTAGTVVRCVEGRTSANERVEQNQSNRYKALQGEDVATPGNNRSSRNHVTLRRRTPRSAITSNISNSPRSIRESSPDSSHSRASSRSQSNPG</sequence>
<proteinExistence type="predicted"/>
<gene>
    <name evidence="2" type="ORF">GCK32_001533</name>
</gene>
<dbReference type="Proteomes" id="UP001331761">
    <property type="component" value="Unassembled WGS sequence"/>
</dbReference>
<evidence type="ECO:0000256" key="1">
    <source>
        <dbReference type="SAM" id="MobiDB-lite"/>
    </source>
</evidence>
<keyword evidence="3" id="KW-1185">Reference proteome</keyword>
<comment type="caution">
    <text evidence="2">The sequence shown here is derived from an EMBL/GenBank/DDBJ whole genome shotgun (WGS) entry which is preliminary data.</text>
</comment>
<protein>
    <submittedName>
        <fullName evidence="2">Uncharacterized protein</fullName>
    </submittedName>
</protein>